<evidence type="ECO:0000313" key="2">
    <source>
        <dbReference type="Proteomes" id="UP000298493"/>
    </source>
</evidence>
<gene>
    <name evidence="1" type="ORF">E6O75_ATG04447</name>
</gene>
<organism evidence="1 2">
    <name type="scientific">Venturia nashicola</name>
    <dbReference type="NCBI Taxonomy" id="86259"/>
    <lineage>
        <taxon>Eukaryota</taxon>
        <taxon>Fungi</taxon>
        <taxon>Dikarya</taxon>
        <taxon>Ascomycota</taxon>
        <taxon>Pezizomycotina</taxon>
        <taxon>Dothideomycetes</taxon>
        <taxon>Pleosporomycetidae</taxon>
        <taxon>Venturiales</taxon>
        <taxon>Venturiaceae</taxon>
        <taxon>Venturia</taxon>
    </lineage>
</organism>
<keyword evidence="2" id="KW-1185">Reference proteome</keyword>
<name>A0A4Z1PQS8_9PEZI</name>
<dbReference type="EMBL" id="SNSC02000004">
    <property type="protein sequence ID" value="TID25242.1"/>
    <property type="molecule type" value="Genomic_DNA"/>
</dbReference>
<protein>
    <submittedName>
        <fullName evidence="1">Uncharacterized protein</fullName>
    </submittedName>
</protein>
<proteinExistence type="predicted"/>
<dbReference type="AlphaFoldDB" id="A0A4Z1PQS8"/>
<reference evidence="1 2" key="1">
    <citation type="submission" date="2019-04" db="EMBL/GenBank/DDBJ databases">
        <title>High contiguity whole genome sequence and gene annotation resource for two Venturia nashicola isolates.</title>
        <authorList>
            <person name="Prokchorchik M."/>
            <person name="Won K."/>
            <person name="Lee Y."/>
            <person name="Choi E.D."/>
            <person name="Segonzac C."/>
            <person name="Sohn K.H."/>
        </authorList>
    </citation>
    <scope>NUCLEOTIDE SEQUENCE [LARGE SCALE GENOMIC DNA]</scope>
    <source>
        <strain evidence="1 2">PRI2</strain>
    </source>
</reference>
<evidence type="ECO:0000313" key="1">
    <source>
        <dbReference type="EMBL" id="TID25242.1"/>
    </source>
</evidence>
<dbReference type="Proteomes" id="UP000298493">
    <property type="component" value="Unassembled WGS sequence"/>
</dbReference>
<comment type="caution">
    <text evidence="1">The sequence shown here is derived from an EMBL/GenBank/DDBJ whole genome shotgun (WGS) entry which is preliminary data.</text>
</comment>
<sequence>MSKKWADVGLSNVHLYSKIICSEKTKAAGDMSWTCTYDGGAIAVIQMLHTIGGTTITQQQKMRQVLSIRAWVRQRHLT</sequence>
<accession>A0A4Z1PQS8</accession>